<dbReference type="KEGG" id="rsz:108834210"/>
<dbReference type="OrthoDB" id="1067403at2759"/>
<dbReference type="AlphaFoldDB" id="A0A6J0LTG5"/>
<feature type="region of interest" description="Disordered" evidence="1">
    <location>
        <begin position="1"/>
        <end position="20"/>
    </location>
</feature>
<evidence type="ECO:0000256" key="1">
    <source>
        <dbReference type="SAM" id="MobiDB-lite"/>
    </source>
</evidence>
<gene>
    <name evidence="3" type="primary">LOC108834210</name>
</gene>
<proteinExistence type="predicted"/>
<organism evidence="2 3">
    <name type="scientific">Raphanus sativus</name>
    <name type="common">Radish</name>
    <name type="synonym">Raphanus raphanistrum var. sativus</name>
    <dbReference type="NCBI Taxonomy" id="3726"/>
    <lineage>
        <taxon>Eukaryota</taxon>
        <taxon>Viridiplantae</taxon>
        <taxon>Streptophyta</taxon>
        <taxon>Embryophyta</taxon>
        <taxon>Tracheophyta</taxon>
        <taxon>Spermatophyta</taxon>
        <taxon>Magnoliopsida</taxon>
        <taxon>eudicotyledons</taxon>
        <taxon>Gunneridae</taxon>
        <taxon>Pentapetalae</taxon>
        <taxon>rosids</taxon>
        <taxon>malvids</taxon>
        <taxon>Brassicales</taxon>
        <taxon>Brassicaceae</taxon>
        <taxon>Brassiceae</taxon>
        <taxon>Raphanus</taxon>
    </lineage>
</organism>
<feature type="region of interest" description="Disordered" evidence="1">
    <location>
        <begin position="453"/>
        <end position="475"/>
    </location>
</feature>
<feature type="region of interest" description="Disordered" evidence="1">
    <location>
        <begin position="270"/>
        <end position="328"/>
    </location>
</feature>
<feature type="compositionally biased region" description="Basic and acidic residues" evidence="1">
    <location>
        <begin position="508"/>
        <end position="527"/>
    </location>
</feature>
<accession>A0A6J0LTG5</accession>
<feature type="compositionally biased region" description="Basic and acidic residues" evidence="1">
    <location>
        <begin position="462"/>
        <end position="475"/>
    </location>
</feature>
<dbReference type="GeneID" id="108834210"/>
<dbReference type="Proteomes" id="UP000504610">
    <property type="component" value="Chromosome 7"/>
</dbReference>
<protein>
    <submittedName>
        <fullName evidence="3">Uncharacterized protein LOC108834210</fullName>
    </submittedName>
</protein>
<evidence type="ECO:0000313" key="2">
    <source>
        <dbReference type="Proteomes" id="UP000504610"/>
    </source>
</evidence>
<reference evidence="2" key="1">
    <citation type="journal article" date="2019" name="Database">
        <title>The radish genome database (RadishGD): an integrated information resource for radish genomics.</title>
        <authorList>
            <person name="Yu H.J."/>
            <person name="Baek S."/>
            <person name="Lee Y.J."/>
            <person name="Cho A."/>
            <person name="Mun J.H."/>
        </authorList>
    </citation>
    <scope>NUCLEOTIDE SEQUENCE [LARGE SCALE GENOMIC DNA]</scope>
    <source>
        <strain evidence="2">cv. WK10039</strain>
    </source>
</reference>
<sequence length="652" mass="73950">MDISQAQSPDYPPRLYPEGSSNIEAKEINHNFHSGEFPRVREAIGHDVWDELEIGPLGVIAKLAKRKSVWSDPLPTESIEPDDQYKEFWELLKVPLRMGPKLDELKATLDDCPSWDFVQRKWLGLLFLQTMGLYAFHHNSRIPFESAKRVFDDEAMMSYPWGRIGYEVLVNSIKMLDPQGRTYTINGMVEVLLIWVYESVTCFGERFGSVVNNEDNNEENNEDISLPLLRWRGKRTRASFEHLFSEEIREHDRVRVRNMVMKKSAEEMFPQSPVKGHEEKKRMKDGVSSEAEPPTKKQKKVKKQKEVNTSEGEAVATGKACSEKEGREDLPNNEALRIQKTVDDIVNERLKVLGIGQSFIVNNTQEKTLPSPLNPPQNLPHTLLQKSVNSQLATVDKTPTDTDAEKDEADAKEVAAKKVAKKKDAATPAKKDHLDFLTVSPAKDVQVPKHPAYKRGCKVNPKPKDEAAQKAEAGQKAEAVLKKKEATELKKKEAAELRKQTAAAKRKLKEESADKKKKEAAAKKQKDNSFAGVTDSSLADVTDDMIAAQNEVFPESDVEPEEVARSARIKEYRERTHVAAYMNVLSGRSMRDPTPFWSKRIAFIDSCGYEKLVNGLLLEDSPTNLKWVEDVDHLYGVLQVKAITGWRFTWIW</sequence>
<name>A0A6J0LTG5_RAPSA</name>
<dbReference type="RefSeq" id="XP_018463059.2">
    <property type="nucleotide sequence ID" value="XM_018607557.2"/>
</dbReference>
<feature type="region of interest" description="Disordered" evidence="1">
    <location>
        <begin position="498"/>
        <end position="529"/>
    </location>
</feature>
<keyword evidence="2" id="KW-1185">Reference proteome</keyword>
<feature type="compositionally biased region" description="Basic and acidic residues" evidence="1">
    <location>
        <begin position="275"/>
        <end position="287"/>
    </location>
</feature>
<reference evidence="3" key="2">
    <citation type="submission" date="2025-08" db="UniProtKB">
        <authorList>
            <consortium name="RefSeq"/>
        </authorList>
    </citation>
    <scope>IDENTIFICATION</scope>
    <source>
        <tissue evidence="3">Leaf</tissue>
    </source>
</reference>
<evidence type="ECO:0000313" key="3">
    <source>
        <dbReference type="RefSeq" id="XP_018463059.2"/>
    </source>
</evidence>